<dbReference type="GO" id="GO:0005815">
    <property type="term" value="C:microtubule organizing center"/>
    <property type="evidence" value="ECO:0007669"/>
    <property type="project" value="InterPro"/>
</dbReference>
<dbReference type="PANTHER" id="PTHR34707">
    <property type="entry name" value="VIMENTIN-TYPE INTERMEDIATE FILAMENT-ASSOCIATED COILED-COIL PROTEIN"/>
    <property type="match status" value="1"/>
</dbReference>
<feature type="coiled-coil region" evidence="3">
    <location>
        <begin position="905"/>
        <end position="943"/>
    </location>
</feature>
<dbReference type="Gene3D" id="1.10.287.620">
    <property type="entry name" value="Helix Hairpins"/>
    <property type="match status" value="1"/>
</dbReference>
<feature type="compositionally biased region" description="Basic and acidic residues" evidence="4">
    <location>
        <begin position="1508"/>
        <end position="1519"/>
    </location>
</feature>
<keyword evidence="3" id="KW-0175">Coiled coil</keyword>
<dbReference type="PANTHER" id="PTHR34707:SF1">
    <property type="entry name" value="VIMENTIN-TYPE INTERMEDIATE FILAMENT-ASSOCIATED COILED-COIL PROTEIN"/>
    <property type="match status" value="1"/>
</dbReference>
<evidence type="ECO:0000259" key="5">
    <source>
        <dbReference type="Pfam" id="PF07989"/>
    </source>
</evidence>
<feature type="coiled-coil region" evidence="3">
    <location>
        <begin position="224"/>
        <end position="258"/>
    </location>
</feature>
<evidence type="ECO:0000313" key="7">
    <source>
        <dbReference type="Proteomes" id="UP000593567"/>
    </source>
</evidence>
<comment type="caution">
    <text evidence="6">The sequence shown here is derived from an EMBL/GenBank/DDBJ whole genome shotgun (WGS) entry which is preliminary data.</text>
</comment>
<feature type="region of interest" description="Disordered" evidence="4">
    <location>
        <begin position="1167"/>
        <end position="1214"/>
    </location>
</feature>
<dbReference type="Pfam" id="PF07989">
    <property type="entry name" value="Cnn_1N"/>
    <property type="match status" value="1"/>
</dbReference>
<feature type="compositionally biased region" description="Polar residues" evidence="4">
    <location>
        <begin position="1401"/>
        <end position="1425"/>
    </location>
</feature>
<feature type="coiled-coil region" evidence="3">
    <location>
        <begin position="58"/>
        <end position="85"/>
    </location>
</feature>
<keyword evidence="2" id="KW-0963">Cytoplasm</keyword>
<dbReference type="GO" id="GO:0045098">
    <property type="term" value="C:type III intermediate filament"/>
    <property type="evidence" value="ECO:0007669"/>
    <property type="project" value="TreeGrafter"/>
</dbReference>
<keyword evidence="7" id="KW-1185">Reference proteome</keyword>
<feature type="coiled-coil region" evidence="3">
    <location>
        <begin position="386"/>
        <end position="495"/>
    </location>
</feature>
<feature type="region of interest" description="Disordered" evidence="4">
    <location>
        <begin position="1447"/>
        <end position="1490"/>
    </location>
</feature>
<feature type="region of interest" description="Disordered" evidence="4">
    <location>
        <begin position="1229"/>
        <end position="1251"/>
    </location>
</feature>
<dbReference type="Proteomes" id="UP000593567">
    <property type="component" value="Unassembled WGS sequence"/>
</dbReference>
<feature type="compositionally biased region" description="Basic and acidic residues" evidence="4">
    <location>
        <begin position="1525"/>
        <end position="1553"/>
    </location>
</feature>
<feature type="compositionally biased region" description="Polar residues" evidence="4">
    <location>
        <begin position="994"/>
        <end position="1004"/>
    </location>
</feature>
<feature type="region of interest" description="Disordered" evidence="4">
    <location>
        <begin position="1673"/>
        <end position="1706"/>
    </location>
</feature>
<dbReference type="GO" id="GO:0005737">
    <property type="term" value="C:cytoplasm"/>
    <property type="evidence" value="ECO:0007669"/>
    <property type="project" value="UniProtKB-SubCell"/>
</dbReference>
<feature type="compositionally biased region" description="Basic residues" evidence="4">
    <location>
        <begin position="652"/>
        <end position="663"/>
    </location>
</feature>
<evidence type="ECO:0000256" key="2">
    <source>
        <dbReference type="ARBA" id="ARBA00022490"/>
    </source>
</evidence>
<dbReference type="EMBL" id="VXIV02001602">
    <property type="protein sequence ID" value="KAF6031467.1"/>
    <property type="molecule type" value="Genomic_DNA"/>
</dbReference>
<organism evidence="6 7">
    <name type="scientific">Bugula neritina</name>
    <name type="common">Brown bryozoan</name>
    <name type="synonym">Sertularia neritina</name>
    <dbReference type="NCBI Taxonomy" id="10212"/>
    <lineage>
        <taxon>Eukaryota</taxon>
        <taxon>Metazoa</taxon>
        <taxon>Spiralia</taxon>
        <taxon>Lophotrochozoa</taxon>
        <taxon>Bryozoa</taxon>
        <taxon>Gymnolaemata</taxon>
        <taxon>Cheilostomatida</taxon>
        <taxon>Flustrina</taxon>
        <taxon>Buguloidea</taxon>
        <taxon>Bugulidae</taxon>
        <taxon>Bugula</taxon>
    </lineage>
</organism>
<gene>
    <name evidence="6" type="ORF">EB796_010240</name>
</gene>
<feature type="compositionally biased region" description="Basic and acidic residues" evidence="4">
    <location>
        <begin position="754"/>
        <end position="764"/>
    </location>
</feature>
<evidence type="ECO:0000256" key="4">
    <source>
        <dbReference type="SAM" id="MobiDB-lite"/>
    </source>
</evidence>
<feature type="domain" description="Centrosomin N-terminal motif 1" evidence="5">
    <location>
        <begin position="57"/>
        <end position="121"/>
    </location>
</feature>
<feature type="compositionally biased region" description="Basic and acidic residues" evidence="4">
    <location>
        <begin position="1071"/>
        <end position="1081"/>
    </location>
</feature>
<dbReference type="OrthoDB" id="10255000at2759"/>
<feature type="compositionally biased region" description="Polar residues" evidence="4">
    <location>
        <begin position="1675"/>
        <end position="1703"/>
    </location>
</feature>
<feature type="compositionally biased region" description="Basic and acidic residues" evidence="4">
    <location>
        <begin position="1197"/>
        <end position="1208"/>
    </location>
</feature>
<feature type="coiled-coil region" evidence="3">
    <location>
        <begin position="115"/>
        <end position="200"/>
    </location>
</feature>
<feature type="region of interest" description="Disordered" evidence="4">
    <location>
        <begin position="754"/>
        <end position="800"/>
    </location>
</feature>
<feature type="compositionally biased region" description="Polar residues" evidence="4">
    <location>
        <begin position="1181"/>
        <end position="1190"/>
    </location>
</feature>
<feature type="region of interest" description="Disordered" evidence="4">
    <location>
        <begin position="650"/>
        <end position="677"/>
    </location>
</feature>
<comment type="subcellular location">
    <subcellularLocation>
        <location evidence="1">Cytoplasm</location>
    </subcellularLocation>
</comment>
<dbReference type="InterPro" id="IPR012943">
    <property type="entry name" value="Cnn_1N"/>
</dbReference>
<feature type="compositionally biased region" description="Basic and acidic residues" evidence="4">
    <location>
        <begin position="781"/>
        <end position="800"/>
    </location>
</feature>
<feature type="coiled-coil region" evidence="3">
    <location>
        <begin position="1308"/>
        <end position="1353"/>
    </location>
</feature>
<sequence>MASLEDAEETLNLHGSMDPALLPDITTTYEHMQRSDGSVGLVEKANSGRMSPIRKRSVKDTKQQIETLEKENFDLKLRIYFLENQKGVNKDDTLKVNIDLRVQLQSFHQEFQRKQDTWEQMMTGYENHIEELEQRLQTDQSADLVRDYESLKLKLATAELSLQEMEQLLNDKAFESQGQLQSANQEIEKLKEQLADRERQLITSPTQEELLELKHSLSERESALEDKDLLLSTYSQQVKDLETQLKQVIAKLSMTSNDLSEKDKELSARDSELNEKDQELRAVRDELTQRDFSLRKAQIDLQALGTSKAGTEVELEKYRAELAEKFHIDTQSMASELHTAQKLVAYRDAELAAKGKEFKSLEKKLTERDESIGCMNDEINRQRQQMAMLSQSVTDLKSALRDKERQLEEARQHLQLNADKFSKDVANLEQQMVNLQNIINSKDMEIESLKGDRLTKLEAELLEKDRQISSYVESYRQQENLIEELKAAAENGEDKPDCTSTPREEVCSPAITHLCMEVERLKKENAALKEGRPLDYSGSDLEIDIDGLSDSSDNRDYLHTQLAKSNARAQALQAKILEMSREDIDGGSEASSVLREQVAALMRMRESDQRVIEALKKHIAVNSDSEFNPEVINELSTSVHMLTAKVKELQKKNRKYQKSHSSRSTRSSSSGGGSVYREEIDHLKRELDVTRHEASKVRSELNRLSDESAIVTKLLSTEALVRQQADEKKSLEAELEYYKGLLAAAGLLPSSPFARRESAAERSKRISRIPRRSSSAPRPESSSEKETDESPRDANIEDRIRGMMFRQQKLRPEMVKDTMQKLAGNIPAISQSAPSSHSRIPTVSQSAAATSMAEKQAGTGEIVEEDYTEEVREYGRPADLRKKIAELTGELEDTQDRLNQSVEYNQQLEHTYETKLEEKDDYIEELEEKIRQLEAQLRGFYTDRSGSITLELVGSRPPSSLHSVPVERTSSRVVTLNDSGPHDRSTSGVAVDRSTLTFSGSTHRPGSISPLENVPRTSLNKSAESGISQGYPLLPPPAVTSPLNPRHTMMLISTFQRPLHEVSPAFSRESLASDRYQRDSGLETSQPSKRDRGDDETRSVTSLLGTLDGTTERMRKSNSLRYNEPPSLGASLLPGEALRTQENLLNVSSENIHKMAAEPHVKRAFASDVATSPEKGRVHSPTISPQSQVLISPVKNSGKDQSTERYEKQTSPNRQLLERAQANSWEQAADQAFPSQSCKPADAEHRGVRGSAVRPSSASLVDLDTLSNEGVLYERPLSAASASTQTDADDMVELSKKLVMALSREDSLKEQRRHLGDLHRQYEEALKASQEENEEIRSRLSEADADLDNQIQKRLETAEMANTLQRQLLMMFLVVEERCRVEAVESSCIKLKERLSRSKSDLSASQDELSSTRQELNSANQNLIDSSKKFKETAKQLREVKDHLHKVQEEHRKSLSELQQTTSSLKEKDRQTEMAQAEVSSIRKSFSKAEDELRASQTELRIAKEELARKTDSQVELTKRLSQLESEREAVLRPDYDDRLQDTPEGSVRDRASSLRRPSSIAALQEELGSILDASQHIKSNIASALEQSRLHDTLMADGDNANAGLGLRAECELIELLKLNITRVEKLNERIDELLLLEQELLAPGRFAVSHQAGVPIQPVHSQSLPLSVKHEVSTPSFQAHHSKQPISFSDQLNTSGNNATERSLPDYNIAEPMARNSYMLSHDVSAGQVSQSAPELVTINGVTYQQVPSSRVPPASSTQLPVTSGSLIVPEFQSFQQAPATGCQQAPATTEFFESQQYISKHLLDLINKHSMLQEAVYSYLLLPISKLVLTLTAGSQPHLPSAFSQQAPASTNPYGQSLALGHQQANTDTSHNHLREILQSPATGYKQTNATGYQKSPATGYQQSPVTGYHQAPATGYHQAPATDYQSHLPLVTANTCYQQAPVSGQQYSSIVDSQQAPVSVYQQAPAASFQQTPTSGYQQAAVGKNIFQNSCADGKDYSQDAGKGGKTAADTGYSAMLPYNRVSWAR</sequence>
<evidence type="ECO:0000256" key="3">
    <source>
        <dbReference type="SAM" id="Coils"/>
    </source>
</evidence>
<feature type="region of interest" description="Disordered" evidence="4">
    <location>
        <begin position="956"/>
        <end position="1016"/>
    </location>
</feature>
<reference evidence="6" key="1">
    <citation type="submission" date="2020-06" db="EMBL/GenBank/DDBJ databases">
        <title>Draft genome of Bugula neritina, a colonial animal packing powerful symbionts and potential medicines.</title>
        <authorList>
            <person name="Rayko M."/>
        </authorList>
    </citation>
    <scope>NUCLEOTIDE SEQUENCE [LARGE SCALE GENOMIC DNA]</scope>
    <source>
        <strain evidence="6">Kwan_BN1</strain>
    </source>
</reference>
<accession>A0A7J7JZQ9</accession>
<evidence type="ECO:0000256" key="1">
    <source>
        <dbReference type="ARBA" id="ARBA00004496"/>
    </source>
</evidence>
<name>A0A7J7JZQ9_BUGNE</name>
<feature type="region of interest" description="Disordered" evidence="4">
    <location>
        <begin position="1068"/>
        <end position="1135"/>
    </location>
</feature>
<feature type="region of interest" description="Disordered" evidence="4">
    <location>
        <begin position="1508"/>
        <end position="1556"/>
    </location>
</feature>
<evidence type="ECO:0000313" key="6">
    <source>
        <dbReference type="EMBL" id="KAF6031467.1"/>
    </source>
</evidence>
<proteinExistence type="predicted"/>
<feature type="compositionally biased region" description="Basic and acidic residues" evidence="4">
    <location>
        <begin position="1088"/>
        <end position="1098"/>
    </location>
</feature>
<feature type="region of interest" description="Disordered" evidence="4">
    <location>
        <begin position="1400"/>
        <end position="1425"/>
    </location>
</feature>
<protein>
    <recommendedName>
        <fullName evidence="5">Centrosomin N-terminal motif 1 domain-containing protein</fullName>
    </recommendedName>
</protein>